<dbReference type="Proteomes" id="UP001367508">
    <property type="component" value="Unassembled WGS sequence"/>
</dbReference>
<proteinExistence type="predicted"/>
<comment type="caution">
    <text evidence="2">The sequence shown here is derived from an EMBL/GenBank/DDBJ whole genome shotgun (WGS) entry which is preliminary data.</text>
</comment>
<gene>
    <name evidence="2" type="ORF">VNO77_00466</name>
</gene>
<feature type="compositionally biased region" description="Polar residues" evidence="1">
    <location>
        <begin position="46"/>
        <end position="85"/>
    </location>
</feature>
<dbReference type="EMBL" id="JAYMYQ010000001">
    <property type="protein sequence ID" value="KAK7358534.1"/>
    <property type="molecule type" value="Genomic_DNA"/>
</dbReference>
<feature type="region of interest" description="Disordered" evidence="1">
    <location>
        <begin position="1"/>
        <end position="125"/>
    </location>
</feature>
<evidence type="ECO:0000256" key="1">
    <source>
        <dbReference type="SAM" id="MobiDB-lite"/>
    </source>
</evidence>
<feature type="compositionally biased region" description="Acidic residues" evidence="1">
    <location>
        <begin position="107"/>
        <end position="116"/>
    </location>
</feature>
<feature type="compositionally biased region" description="Basic and acidic residues" evidence="1">
    <location>
        <begin position="26"/>
        <end position="45"/>
    </location>
</feature>
<dbReference type="AlphaFoldDB" id="A0AAN9R5B9"/>
<evidence type="ECO:0000313" key="3">
    <source>
        <dbReference type="Proteomes" id="UP001367508"/>
    </source>
</evidence>
<reference evidence="2 3" key="1">
    <citation type="submission" date="2024-01" db="EMBL/GenBank/DDBJ databases">
        <title>The genomes of 5 underutilized Papilionoideae crops provide insights into root nodulation and disease resistanc.</title>
        <authorList>
            <person name="Jiang F."/>
        </authorList>
    </citation>
    <scope>NUCLEOTIDE SEQUENCE [LARGE SCALE GENOMIC DNA]</scope>
    <source>
        <strain evidence="2">LVBAO_FW01</strain>
        <tissue evidence="2">Leaves</tissue>
    </source>
</reference>
<organism evidence="2 3">
    <name type="scientific">Canavalia gladiata</name>
    <name type="common">Sword bean</name>
    <name type="synonym">Dolichos gladiatus</name>
    <dbReference type="NCBI Taxonomy" id="3824"/>
    <lineage>
        <taxon>Eukaryota</taxon>
        <taxon>Viridiplantae</taxon>
        <taxon>Streptophyta</taxon>
        <taxon>Embryophyta</taxon>
        <taxon>Tracheophyta</taxon>
        <taxon>Spermatophyta</taxon>
        <taxon>Magnoliopsida</taxon>
        <taxon>eudicotyledons</taxon>
        <taxon>Gunneridae</taxon>
        <taxon>Pentapetalae</taxon>
        <taxon>rosids</taxon>
        <taxon>fabids</taxon>
        <taxon>Fabales</taxon>
        <taxon>Fabaceae</taxon>
        <taxon>Papilionoideae</taxon>
        <taxon>50 kb inversion clade</taxon>
        <taxon>NPAAA clade</taxon>
        <taxon>indigoferoid/millettioid clade</taxon>
        <taxon>Phaseoleae</taxon>
        <taxon>Canavalia</taxon>
    </lineage>
</organism>
<sequence length="125" mass="14090">MASVQCQKTCEESSQQKRQHGSFGEKISEFFKGHQHHDHPNDGTKTHTQYYSQTEVVSQSGHLTSKTQTQCSCSNTDTKGQGRNTKQNKKSLFQKIKDGLSGHSSESESESDSDSDNENRHKRKD</sequence>
<keyword evidence="3" id="KW-1185">Reference proteome</keyword>
<protein>
    <submittedName>
        <fullName evidence="2">Uncharacterized protein</fullName>
    </submittedName>
</protein>
<evidence type="ECO:0000313" key="2">
    <source>
        <dbReference type="EMBL" id="KAK7358534.1"/>
    </source>
</evidence>
<name>A0AAN9R5B9_CANGL</name>
<accession>A0AAN9R5B9</accession>